<keyword evidence="3" id="KW-1185">Reference proteome</keyword>
<comment type="caution">
    <text evidence="2">The sequence shown here is derived from an EMBL/GenBank/DDBJ whole genome shotgun (WGS) entry which is preliminary data.</text>
</comment>
<reference evidence="2 3" key="1">
    <citation type="submission" date="2023-07" db="EMBL/GenBank/DDBJ databases">
        <title>Sequencing the genomes of 1000 actinobacteria strains.</title>
        <authorList>
            <person name="Klenk H.-P."/>
        </authorList>
    </citation>
    <scope>NUCLEOTIDE SEQUENCE [LARGE SCALE GENOMIC DNA]</scope>
    <source>
        <strain evidence="2 3">GD13</strain>
    </source>
</reference>
<feature type="chain" id="PRO_5046706262" evidence="1">
    <location>
        <begin position="20"/>
        <end position="70"/>
    </location>
</feature>
<gene>
    <name evidence="2" type="ORF">J2S59_000864</name>
</gene>
<evidence type="ECO:0000313" key="3">
    <source>
        <dbReference type="Proteomes" id="UP001240447"/>
    </source>
</evidence>
<name>A0ABT9NLY5_9ACTN</name>
<sequence length="70" mass="7440">MIRIFTFFMFAPLALSLFGAFEDGAGLATIATNITEVVGIDAGHAFDLGGGRTLEDAFNSNVFSYTGPKF</sequence>
<protein>
    <submittedName>
        <fullName evidence="2">Uncharacterized protein</fullName>
    </submittedName>
</protein>
<dbReference type="Proteomes" id="UP001240447">
    <property type="component" value="Unassembled WGS sequence"/>
</dbReference>
<accession>A0ABT9NLY5</accession>
<keyword evidence="1" id="KW-0732">Signal</keyword>
<dbReference type="EMBL" id="JAUSQM010000001">
    <property type="protein sequence ID" value="MDP9821055.1"/>
    <property type="molecule type" value="Genomic_DNA"/>
</dbReference>
<organism evidence="2 3">
    <name type="scientific">Nocardioides massiliensis</name>
    <dbReference type="NCBI Taxonomy" id="1325935"/>
    <lineage>
        <taxon>Bacteria</taxon>
        <taxon>Bacillati</taxon>
        <taxon>Actinomycetota</taxon>
        <taxon>Actinomycetes</taxon>
        <taxon>Propionibacteriales</taxon>
        <taxon>Nocardioidaceae</taxon>
        <taxon>Nocardioides</taxon>
    </lineage>
</organism>
<proteinExistence type="predicted"/>
<dbReference type="RefSeq" id="WP_068117049.1">
    <property type="nucleotide sequence ID" value="NZ_CCXJ01000063.1"/>
</dbReference>
<evidence type="ECO:0000256" key="1">
    <source>
        <dbReference type="SAM" id="SignalP"/>
    </source>
</evidence>
<evidence type="ECO:0000313" key="2">
    <source>
        <dbReference type="EMBL" id="MDP9821055.1"/>
    </source>
</evidence>
<feature type="signal peptide" evidence="1">
    <location>
        <begin position="1"/>
        <end position="19"/>
    </location>
</feature>